<evidence type="ECO:0000256" key="6">
    <source>
        <dbReference type="SAM" id="Phobius"/>
    </source>
</evidence>
<keyword evidence="9" id="KW-1185">Reference proteome</keyword>
<dbReference type="PROSITE" id="PS50011">
    <property type="entry name" value="PROTEIN_KINASE_DOM"/>
    <property type="match status" value="1"/>
</dbReference>
<organism evidence="8 9">
    <name type="scientific">Gemmata palustris</name>
    <dbReference type="NCBI Taxonomy" id="2822762"/>
    <lineage>
        <taxon>Bacteria</taxon>
        <taxon>Pseudomonadati</taxon>
        <taxon>Planctomycetota</taxon>
        <taxon>Planctomycetia</taxon>
        <taxon>Gemmatales</taxon>
        <taxon>Gemmataceae</taxon>
        <taxon>Gemmata</taxon>
    </lineage>
</organism>
<evidence type="ECO:0000259" key="7">
    <source>
        <dbReference type="PROSITE" id="PS50011"/>
    </source>
</evidence>
<evidence type="ECO:0000313" key="9">
    <source>
        <dbReference type="Proteomes" id="UP000676565"/>
    </source>
</evidence>
<accession>A0ABS5BV88</accession>
<keyword evidence="3 8" id="KW-0418">Kinase</keyword>
<keyword evidence="2" id="KW-0547">Nucleotide-binding</keyword>
<dbReference type="CDD" id="cd14014">
    <property type="entry name" value="STKc_PknB_like"/>
    <property type="match status" value="1"/>
</dbReference>
<sequence>MRTLSDLANVLIGCRIVSRTRWERAVRAGGDYPVAVLDALTAHPPEWYTAGAGDTAEVPPGLTEYQRGVIDLWLEGDETPIARQLTVNQFLLLDKLGEGGQGEVYRGRQLNPARFVAVKTLTRDTETSRARFEQEARAMMKIQHPGVARFYLYERVRDEDNKPTDEYLIAMELVDGTDLHRLVRWSGPVPWPFAVKWAIDLLGGLAVVHQNGFIHRDVKPANVIPLGPPPEAGTRPNETAAKLLDLGAVGTVEGATGSKSGRRIFVGTREYAPPEQWAERVVPSSDLYALGGTLFYALTGRPPYEVEGRDAVAFMKAHSRAPIPSATDFNSNVPQELSWLLQRMMAKRADDRGTATELIAEFRELLPADDAPARSAKPVHRSKSAQAAPIQAPRPIASAEMESRGPLDRVFGPVLTVFERVFLPAHLRPTPGPAHPFGERVASLVRRPLVLLVFALIVALFVFWIVR</sequence>
<keyword evidence="6" id="KW-0472">Membrane</keyword>
<evidence type="ECO:0000256" key="2">
    <source>
        <dbReference type="ARBA" id="ARBA00022741"/>
    </source>
</evidence>
<keyword evidence="6" id="KW-0812">Transmembrane</keyword>
<dbReference type="PANTHER" id="PTHR43289">
    <property type="entry name" value="MITOGEN-ACTIVATED PROTEIN KINASE KINASE KINASE 20-RELATED"/>
    <property type="match status" value="1"/>
</dbReference>
<keyword evidence="1" id="KW-0808">Transferase</keyword>
<reference evidence="8 9" key="1">
    <citation type="submission" date="2021-04" db="EMBL/GenBank/DDBJ databases">
        <authorList>
            <person name="Ivanova A."/>
        </authorList>
    </citation>
    <scope>NUCLEOTIDE SEQUENCE [LARGE SCALE GENOMIC DNA]</scope>
    <source>
        <strain evidence="8 9">G18</strain>
    </source>
</reference>
<evidence type="ECO:0000256" key="3">
    <source>
        <dbReference type="ARBA" id="ARBA00022777"/>
    </source>
</evidence>
<dbReference type="Gene3D" id="1.10.510.10">
    <property type="entry name" value="Transferase(Phosphotransferase) domain 1"/>
    <property type="match status" value="1"/>
</dbReference>
<dbReference type="Pfam" id="PF00069">
    <property type="entry name" value="Pkinase"/>
    <property type="match status" value="1"/>
</dbReference>
<dbReference type="SUPFAM" id="SSF56112">
    <property type="entry name" value="Protein kinase-like (PK-like)"/>
    <property type="match status" value="1"/>
</dbReference>
<keyword evidence="4" id="KW-0067">ATP-binding</keyword>
<feature type="region of interest" description="Disordered" evidence="5">
    <location>
        <begin position="373"/>
        <end position="392"/>
    </location>
</feature>
<dbReference type="PANTHER" id="PTHR43289:SF6">
    <property type="entry name" value="SERINE_THREONINE-PROTEIN KINASE NEKL-3"/>
    <property type="match status" value="1"/>
</dbReference>
<dbReference type="Gene3D" id="3.30.200.20">
    <property type="entry name" value="Phosphorylase Kinase, domain 1"/>
    <property type="match status" value="1"/>
</dbReference>
<dbReference type="InterPro" id="IPR011009">
    <property type="entry name" value="Kinase-like_dom_sf"/>
</dbReference>
<dbReference type="RefSeq" id="WP_210655299.1">
    <property type="nucleotide sequence ID" value="NZ_JAGKQQ010000001.1"/>
</dbReference>
<evidence type="ECO:0000256" key="5">
    <source>
        <dbReference type="SAM" id="MobiDB-lite"/>
    </source>
</evidence>
<dbReference type="Proteomes" id="UP000676565">
    <property type="component" value="Unassembled WGS sequence"/>
</dbReference>
<protein>
    <submittedName>
        <fullName evidence="8">Serine/threonine protein kinase</fullName>
    </submittedName>
</protein>
<evidence type="ECO:0000256" key="4">
    <source>
        <dbReference type="ARBA" id="ARBA00022840"/>
    </source>
</evidence>
<comment type="caution">
    <text evidence="8">The sequence shown here is derived from an EMBL/GenBank/DDBJ whole genome shotgun (WGS) entry which is preliminary data.</text>
</comment>
<dbReference type="SMART" id="SM00220">
    <property type="entry name" value="S_TKc"/>
    <property type="match status" value="1"/>
</dbReference>
<evidence type="ECO:0000256" key="1">
    <source>
        <dbReference type="ARBA" id="ARBA00022679"/>
    </source>
</evidence>
<gene>
    <name evidence="8" type="ORF">J8F10_16210</name>
</gene>
<dbReference type="InterPro" id="IPR000719">
    <property type="entry name" value="Prot_kinase_dom"/>
</dbReference>
<proteinExistence type="predicted"/>
<evidence type="ECO:0000313" key="8">
    <source>
        <dbReference type="EMBL" id="MBP3956818.1"/>
    </source>
</evidence>
<feature type="domain" description="Protein kinase" evidence="7">
    <location>
        <begin position="90"/>
        <end position="366"/>
    </location>
</feature>
<feature type="transmembrane region" description="Helical" evidence="6">
    <location>
        <begin position="449"/>
        <end position="466"/>
    </location>
</feature>
<dbReference type="EMBL" id="JAGKQQ010000001">
    <property type="protein sequence ID" value="MBP3956818.1"/>
    <property type="molecule type" value="Genomic_DNA"/>
</dbReference>
<keyword evidence="8" id="KW-0723">Serine/threonine-protein kinase</keyword>
<keyword evidence="6" id="KW-1133">Transmembrane helix</keyword>
<dbReference type="GO" id="GO:0004674">
    <property type="term" value="F:protein serine/threonine kinase activity"/>
    <property type="evidence" value="ECO:0007669"/>
    <property type="project" value="UniProtKB-KW"/>
</dbReference>
<name>A0ABS5BV88_9BACT</name>